<reference evidence="3 4" key="1">
    <citation type="submission" date="2015-01" db="EMBL/GenBank/DDBJ databases">
        <title>Evolution of Trichinella species and genotypes.</title>
        <authorList>
            <person name="Korhonen P.K."/>
            <person name="Edoardo P."/>
            <person name="Giuseppe L.R."/>
            <person name="Gasser R.B."/>
        </authorList>
    </citation>
    <scope>NUCLEOTIDE SEQUENCE [LARGE SCALE GENOMIC DNA]</scope>
    <source>
        <strain evidence="3">ISS1980</strain>
    </source>
</reference>
<dbReference type="Proteomes" id="UP000054843">
    <property type="component" value="Unassembled WGS sequence"/>
</dbReference>
<dbReference type="Pfam" id="PF17064">
    <property type="entry name" value="QVR"/>
    <property type="match status" value="1"/>
</dbReference>
<dbReference type="Gene3D" id="3.40.50.1240">
    <property type="entry name" value="Phosphoglycerate mutase-like"/>
    <property type="match status" value="1"/>
</dbReference>
<evidence type="ECO:0000313" key="3">
    <source>
        <dbReference type="EMBL" id="KRZ73567.1"/>
    </source>
</evidence>
<comment type="caution">
    <text evidence="3">The sequence shown here is derived from an EMBL/GenBank/DDBJ whole genome shotgun (WGS) entry which is preliminary data.</text>
</comment>
<gene>
    <name evidence="3" type="ORF">T10_105</name>
</gene>
<dbReference type="AlphaFoldDB" id="A0A0V1MPU0"/>
<evidence type="ECO:0000313" key="4">
    <source>
        <dbReference type="Proteomes" id="UP000054843"/>
    </source>
</evidence>
<accession>A0A0V1MPU0</accession>
<dbReference type="GO" id="GO:0032222">
    <property type="term" value="P:regulation of synaptic transmission, cholinergic"/>
    <property type="evidence" value="ECO:0007669"/>
    <property type="project" value="InterPro"/>
</dbReference>
<keyword evidence="4" id="KW-1185">Reference proteome</keyword>
<dbReference type="InterPro" id="IPR029033">
    <property type="entry name" value="His_PPase_superfam"/>
</dbReference>
<dbReference type="GO" id="GO:0016791">
    <property type="term" value="F:phosphatase activity"/>
    <property type="evidence" value="ECO:0007669"/>
    <property type="project" value="UniProtKB-ARBA"/>
</dbReference>
<keyword evidence="2" id="KW-0325">Glycoprotein</keyword>
<evidence type="ECO:0000256" key="2">
    <source>
        <dbReference type="ARBA" id="ARBA00023180"/>
    </source>
</evidence>
<dbReference type="OrthoDB" id="5915877at2759"/>
<proteinExistence type="predicted"/>
<protein>
    <submittedName>
        <fullName evidence="3">Uncharacterized protein</fullName>
    </submittedName>
</protein>
<dbReference type="STRING" id="268474.A0A0V1MPU0"/>
<keyword evidence="1" id="KW-0732">Signal</keyword>
<evidence type="ECO:0000256" key="1">
    <source>
        <dbReference type="ARBA" id="ARBA00022729"/>
    </source>
</evidence>
<sequence>MCENEMYSLDSSAYYQDWNSLLWFILIQGSPTSLPSLGAGENEVGLLNNPVASVIERKARLLGSGSRDACLNITDVICAPSFKCVAAAAKFIEGYESDVKNRRCEALKIKIEDGLSESVEDHHSYEQFRSLVIERGYRIDESYKSLVNLQEDCNGERIVAFDDRLRTTLDSIRKICLRSVTKRVVIFVDRGVEKQLEFMITDPSFKFGSFIIGSILVDLVRAQFQSIHCYYCASPMPPQTDDYEKHVAKLFFSKLFSLPPISDNCNDATPDALFKLNKQTCQNSNCTKITVTTEEFKFTIRGCKDGMLKNPHKLQNAACLADQSPTVCECSDNLCNNAQNIISSFFAVLLTKTNSAMCGKFIENVYLSKISPLMYYAQTCASFSLYCLNWKIKPSLYNSKNTKSKKKNIHLFDELNQKYYCISTFSTYGRSLFPISN</sequence>
<organism evidence="3 4">
    <name type="scientific">Trichinella papuae</name>
    <dbReference type="NCBI Taxonomy" id="268474"/>
    <lineage>
        <taxon>Eukaryota</taxon>
        <taxon>Metazoa</taxon>
        <taxon>Ecdysozoa</taxon>
        <taxon>Nematoda</taxon>
        <taxon>Enoplea</taxon>
        <taxon>Dorylaimia</taxon>
        <taxon>Trichinellida</taxon>
        <taxon>Trichinellidae</taxon>
        <taxon>Trichinella</taxon>
    </lineage>
</organism>
<feature type="non-terminal residue" evidence="3">
    <location>
        <position position="437"/>
    </location>
</feature>
<name>A0A0V1MPU0_9BILA</name>
<dbReference type="GO" id="GO:0030431">
    <property type="term" value="P:sleep"/>
    <property type="evidence" value="ECO:0007669"/>
    <property type="project" value="InterPro"/>
</dbReference>
<dbReference type="EMBL" id="JYDO01000061">
    <property type="protein sequence ID" value="KRZ73567.1"/>
    <property type="molecule type" value="Genomic_DNA"/>
</dbReference>
<dbReference type="InterPro" id="IPR031424">
    <property type="entry name" value="QVR-like"/>
</dbReference>